<gene>
    <name evidence="1" type="ORF">LCGC14_0295370</name>
</gene>
<organism evidence="1">
    <name type="scientific">marine sediment metagenome</name>
    <dbReference type="NCBI Taxonomy" id="412755"/>
    <lineage>
        <taxon>unclassified sequences</taxon>
        <taxon>metagenomes</taxon>
        <taxon>ecological metagenomes</taxon>
    </lineage>
</organism>
<comment type="caution">
    <text evidence="1">The sequence shown here is derived from an EMBL/GenBank/DDBJ whole genome shotgun (WGS) entry which is preliminary data.</text>
</comment>
<evidence type="ECO:0000313" key="1">
    <source>
        <dbReference type="EMBL" id="KKN83884.1"/>
    </source>
</evidence>
<sequence length="182" mass="20801">MTKGKELIVRGPDGLMPAQREYIQKYAELGSEKEARKELNLQNRRVTRWLREDEAFQRAYEEVVTGTHELVRLRLKAIEEEVPEAIRALMAATKPMKITCPFDKTHTFTITVDHPGVRAKMVEMLMKSQGHLKDVRRIEGEVGVIEMTMGQRIALALWKDGKDISAQSRIELIGMGLIDETI</sequence>
<name>A0A0F9TX68_9ZZZZ</name>
<accession>A0A0F9TX68</accession>
<proteinExistence type="predicted"/>
<reference evidence="1" key="1">
    <citation type="journal article" date="2015" name="Nature">
        <title>Complex archaea that bridge the gap between prokaryotes and eukaryotes.</title>
        <authorList>
            <person name="Spang A."/>
            <person name="Saw J.H."/>
            <person name="Jorgensen S.L."/>
            <person name="Zaremba-Niedzwiedzka K."/>
            <person name="Martijn J."/>
            <person name="Lind A.E."/>
            <person name="van Eijk R."/>
            <person name="Schleper C."/>
            <person name="Guy L."/>
            <person name="Ettema T.J."/>
        </authorList>
    </citation>
    <scope>NUCLEOTIDE SEQUENCE</scope>
</reference>
<dbReference type="AlphaFoldDB" id="A0A0F9TX68"/>
<protein>
    <submittedName>
        <fullName evidence="1">Uncharacterized protein</fullName>
    </submittedName>
</protein>
<dbReference type="EMBL" id="LAZR01000179">
    <property type="protein sequence ID" value="KKN83884.1"/>
    <property type="molecule type" value="Genomic_DNA"/>
</dbReference>